<keyword evidence="2" id="KW-1185">Reference proteome</keyword>
<reference evidence="1" key="1">
    <citation type="journal article" date="2023" name="Mol. Ecol. Resour.">
        <title>Chromosome-level genome assembly of a triploid poplar Populus alba 'Berolinensis'.</title>
        <authorList>
            <person name="Chen S."/>
            <person name="Yu Y."/>
            <person name="Wang X."/>
            <person name="Wang S."/>
            <person name="Zhang T."/>
            <person name="Zhou Y."/>
            <person name="He R."/>
            <person name="Meng N."/>
            <person name="Wang Y."/>
            <person name="Liu W."/>
            <person name="Liu Z."/>
            <person name="Liu J."/>
            <person name="Guo Q."/>
            <person name="Huang H."/>
            <person name="Sederoff R.R."/>
            <person name="Wang G."/>
            <person name="Qu G."/>
            <person name="Chen S."/>
        </authorList>
    </citation>
    <scope>NUCLEOTIDE SEQUENCE</scope>
    <source>
        <strain evidence="1">SC-2020</strain>
    </source>
</reference>
<gene>
    <name evidence="1" type="ORF">NC653_035514</name>
</gene>
<evidence type="ECO:0000313" key="1">
    <source>
        <dbReference type="EMBL" id="KAJ6971265.1"/>
    </source>
</evidence>
<dbReference type="EMBL" id="JAQIZT010000015">
    <property type="protein sequence ID" value="KAJ6971265.1"/>
    <property type="molecule type" value="Genomic_DNA"/>
</dbReference>
<dbReference type="AlphaFoldDB" id="A0AAD6LQ75"/>
<protein>
    <submittedName>
        <fullName evidence="1">Uncharacterized protein</fullName>
    </submittedName>
</protein>
<name>A0AAD6LQ75_9ROSI</name>
<sequence>MAKNRLLVWPAMPIKAREDEDGLQGSNSFSNLLRINLRHKIILKFGSIYR</sequence>
<accession>A0AAD6LQ75</accession>
<proteinExistence type="predicted"/>
<evidence type="ECO:0000313" key="2">
    <source>
        <dbReference type="Proteomes" id="UP001164929"/>
    </source>
</evidence>
<comment type="caution">
    <text evidence="1">The sequence shown here is derived from an EMBL/GenBank/DDBJ whole genome shotgun (WGS) entry which is preliminary data.</text>
</comment>
<organism evidence="1 2">
    <name type="scientific">Populus alba x Populus x berolinensis</name>
    <dbReference type="NCBI Taxonomy" id="444605"/>
    <lineage>
        <taxon>Eukaryota</taxon>
        <taxon>Viridiplantae</taxon>
        <taxon>Streptophyta</taxon>
        <taxon>Embryophyta</taxon>
        <taxon>Tracheophyta</taxon>
        <taxon>Spermatophyta</taxon>
        <taxon>Magnoliopsida</taxon>
        <taxon>eudicotyledons</taxon>
        <taxon>Gunneridae</taxon>
        <taxon>Pentapetalae</taxon>
        <taxon>rosids</taxon>
        <taxon>fabids</taxon>
        <taxon>Malpighiales</taxon>
        <taxon>Salicaceae</taxon>
        <taxon>Saliceae</taxon>
        <taxon>Populus</taxon>
    </lineage>
</organism>
<dbReference type="Proteomes" id="UP001164929">
    <property type="component" value="Chromosome 15"/>
</dbReference>